<evidence type="ECO:0000259" key="2">
    <source>
        <dbReference type="PROSITE" id="PS50883"/>
    </source>
</evidence>
<dbReference type="SUPFAM" id="SSF141868">
    <property type="entry name" value="EAL domain-like"/>
    <property type="match status" value="1"/>
</dbReference>
<dbReference type="SMART" id="SM00052">
    <property type="entry name" value="EAL"/>
    <property type="match status" value="1"/>
</dbReference>
<evidence type="ECO:0000313" key="5">
    <source>
        <dbReference type="Proteomes" id="UP000076335"/>
    </source>
</evidence>
<keyword evidence="1" id="KW-0812">Transmembrane</keyword>
<evidence type="ECO:0000256" key="1">
    <source>
        <dbReference type="SAM" id="Phobius"/>
    </source>
</evidence>
<dbReference type="Pfam" id="PF00990">
    <property type="entry name" value="GGDEF"/>
    <property type="match status" value="1"/>
</dbReference>
<dbReference type="AlphaFoldDB" id="A0A154L6G6"/>
<comment type="caution">
    <text evidence="4">The sequence shown here is derived from an EMBL/GenBank/DDBJ whole genome shotgun (WGS) entry which is preliminary data.</text>
</comment>
<name>A0A154L6G6_9PROT</name>
<dbReference type="SMART" id="SM00267">
    <property type="entry name" value="GGDEF"/>
    <property type="match status" value="1"/>
</dbReference>
<dbReference type="SUPFAM" id="SSF55073">
    <property type="entry name" value="Nucleotide cyclase"/>
    <property type="match status" value="1"/>
</dbReference>
<feature type="transmembrane region" description="Helical" evidence="1">
    <location>
        <begin position="46"/>
        <end position="65"/>
    </location>
</feature>
<dbReference type="Pfam" id="PF00563">
    <property type="entry name" value="EAL"/>
    <property type="match status" value="1"/>
</dbReference>
<proteinExistence type="predicted"/>
<feature type="domain" description="EAL" evidence="2">
    <location>
        <begin position="433"/>
        <end position="685"/>
    </location>
</feature>
<dbReference type="PANTHER" id="PTHR33121:SF70">
    <property type="entry name" value="SIGNALING PROTEIN YKOW"/>
    <property type="match status" value="1"/>
</dbReference>
<dbReference type="GO" id="GO:0071111">
    <property type="term" value="F:cyclic-guanylate-specific phosphodiesterase activity"/>
    <property type="evidence" value="ECO:0007669"/>
    <property type="project" value="InterPro"/>
</dbReference>
<dbReference type="InterPro" id="IPR001633">
    <property type="entry name" value="EAL_dom"/>
</dbReference>
<sequence length="688" mass="76767">MGQLTARMAKTLKRLLLEPGHGNEAGPALQKKVRGDLLDLAYRNNWANVLVNLAAGSGLAGTLWFQGELSFGMSIWVAVIIITTAIRLFGGYRYHAERRLVSAFDDTDFHKWLVRYALGVCSGATLWALAAIFDLPGQSNESRFVMLIILAGLAGGATGILAPVFRVGRFYLVMLLLPACIVLIVMPEPNYVLAGLGFIFLTVMMVTHRNNHVILYRSLALKHENDGLVDDLREQNRITRDWNVTLETRVAKRTRELRNLLVRDTLTGLLNRDGIVSWFEEARASHGNRAYAVLFIDLDHFKQINDGLSHAIGDLVLKEVSARLREYVDERHAVGRWGGDEFIMILTDQPENLHQLVDQTIGEVRAAVNRPIHIAGQTLHVGFSTGVAFGMTENPQIAEMIHWADLAAAEVKRSGRGSVHSYDSKLLVEQERRLAINQALRQAMPSDELYLEYQPVVSAKNGEIEAYEVLLRWESGELGRIPPDEFIPIAEESALIVDIGEWVMREACKTILDWSGFAGGPKVAVNVSVRQIVVPRFARMVENLLLETGLPANRLIIEVTESIFDIRRTQLISEVLSDLHDQGVEIHIDDFGTGYSSLSRLHQIRVDAVKIDKSFILNMDINARAVIEGAILIAHRFGLDVIAEGIETEQQRSELAAMGVDAYQGYFFARPSSSPCDDPHWQKTESNV</sequence>
<dbReference type="Gene3D" id="3.30.70.270">
    <property type="match status" value="1"/>
</dbReference>
<dbReference type="NCBIfam" id="TIGR00254">
    <property type="entry name" value="GGDEF"/>
    <property type="match status" value="1"/>
</dbReference>
<feature type="domain" description="GGDEF" evidence="3">
    <location>
        <begin position="289"/>
        <end position="424"/>
    </location>
</feature>
<dbReference type="InterPro" id="IPR035919">
    <property type="entry name" value="EAL_sf"/>
</dbReference>
<dbReference type="InterPro" id="IPR050706">
    <property type="entry name" value="Cyclic-di-GMP_PDE-like"/>
</dbReference>
<feature type="transmembrane region" description="Helical" evidence="1">
    <location>
        <begin position="71"/>
        <end position="92"/>
    </location>
</feature>
<dbReference type="InterPro" id="IPR000160">
    <property type="entry name" value="GGDEF_dom"/>
</dbReference>
<dbReference type="PROSITE" id="PS50883">
    <property type="entry name" value="EAL"/>
    <property type="match status" value="1"/>
</dbReference>
<dbReference type="Gene3D" id="3.20.20.450">
    <property type="entry name" value="EAL domain"/>
    <property type="match status" value="1"/>
</dbReference>
<dbReference type="InterPro" id="IPR043128">
    <property type="entry name" value="Rev_trsase/Diguanyl_cyclase"/>
</dbReference>
<reference evidence="4 5" key="1">
    <citation type="submission" date="2015-12" db="EMBL/GenBank/DDBJ databases">
        <title>Genome sequence of Thalassospira lucentensis MCCC 1A02072.</title>
        <authorList>
            <person name="Lu L."/>
            <person name="Lai Q."/>
            <person name="Shao Z."/>
            <person name="Qian P."/>
        </authorList>
    </citation>
    <scope>NUCLEOTIDE SEQUENCE [LARGE SCALE GENOMIC DNA]</scope>
    <source>
        <strain evidence="4 5">MCCC 1A02072</strain>
    </source>
</reference>
<evidence type="ECO:0000313" key="4">
    <source>
        <dbReference type="EMBL" id="KZB64835.1"/>
    </source>
</evidence>
<dbReference type="CDD" id="cd01948">
    <property type="entry name" value="EAL"/>
    <property type="match status" value="1"/>
</dbReference>
<dbReference type="EMBL" id="LPVY01000011">
    <property type="protein sequence ID" value="KZB64835.1"/>
    <property type="molecule type" value="Genomic_DNA"/>
</dbReference>
<organism evidence="4 5">
    <name type="scientific">Thalassospira lucentensis</name>
    <dbReference type="NCBI Taxonomy" id="168935"/>
    <lineage>
        <taxon>Bacteria</taxon>
        <taxon>Pseudomonadati</taxon>
        <taxon>Pseudomonadota</taxon>
        <taxon>Alphaproteobacteria</taxon>
        <taxon>Rhodospirillales</taxon>
        <taxon>Thalassospiraceae</taxon>
        <taxon>Thalassospira</taxon>
    </lineage>
</organism>
<accession>A0A154L6G6</accession>
<dbReference type="OrthoDB" id="9814202at2"/>
<dbReference type="CDD" id="cd01949">
    <property type="entry name" value="GGDEF"/>
    <property type="match status" value="1"/>
</dbReference>
<dbReference type="Proteomes" id="UP000076335">
    <property type="component" value="Unassembled WGS sequence"/>
</dbReference>
<feature type="transmembrane region" description="Helical" evidence="1">
    <location>
        <begin position="113"/>
        <end position="132"/>
    </location>
</feature>
<protein>
    <submittedName>
        <fullName evidence="4">Diguanylate cyclase</fullName>
    </submittedName>
</protein>
<feature type="transmembrane region" description="Helical" evidence="1">
    <location>
        <begin position="144"/>
        <end position="162"/>
    </location>
</feature>
<dbReference type="PROSITE" id="PS50887">
    <property type="entry name" value="GGDEF"/>
    <property type="match status" value="1"/>
</dbReference>
<keyword evidence="1" id="KW-1133">Transmembrane helix</keyword>
<dbReference type="PANTHER" id="PTHR33121">
    <property type="entry name" value="CYCLIC DI-GMP PHOSPHODIESTERASE PDEF"/>
    <property type="match status" value="1"/>
</dbReference>
<gene>
    <name evidence="4" type="ORF">AUP42_18475</name>
</gene>
<keyword evidence="1" id="KW-0472">Membrane</keyword>
<feature type="transmembrane region" description="Helical" evidence="1">
    <location>
        <begin position="169"/>
        <end position="185"/>
    </location>
</feature>
<dbReference type="InterPro" id="IPR029787">
    <property type="entry name" value="Nucleotide_cyclase"/>
</dbReference>
<evidence type="ECO:0000259" key="3">
    <source>
        <dbReference type="PROSITE" id="PS50887"/>
    </source>
</evidence>